<keyword evidence="3" id="KW-1185">Reference proteome</keyword>
<feature type="compositionally biased region" description="Low complexity" evidence="1">
    <location>
        <begin position="1"/>
        <end position="13"/>
    </location>
</feature>
<dbReference type="EMBL" id="CM000583">
    <property type="protein sequence ID" value="EWG38490.1"/>
    <property type="molecule type" value="Genomic_DNA"/>
</dbReference>
<dbReference type="AlphaFoldDB" id="W7LSP4"/>
<evidence type="ECO:0000313" key="3">
    <source>
        <dbReference type="Proteomes" id="UP000009096"/>
    </source>
</evidence>
<dbReference type="Proteomes" id="UP000009096">
    <property type="component" value="Chromosome 6"/>
</dbReference>
<sequence length="168" mass="18775">MGETASYTPSASTPAPPRRRGDFRSMKSREAGAGSNFEGKNLGQRDTRLYCGLDRTYGVGLLLLYRDTCAGILSVRSKGRQSTRVLALYPIKRRKKKAKTADSGSKVPKTMNIKSREASARSKSEGEQVSEHRQRQMTPSRSNDLVIYPLQGGRTLPYRNTFMCEHLE</sequence>
<dbReference type="KEGG" id="fvr:FVEG_01692"/>
<organism evidence="2 3">
    <name type="scientific">Gibberella moniliformis (strain M3125 / FGSC 7600)</name>
    <name type="common">Maize ear and stalk rot fungus</name>
    <name type="synonym">Fusarium verticillioides</name>
    <dbReference type="NCBI Taxonomy" id="334819"/>
    <lineage>
        <taxon>Eukaryota</taxon>
        <taxon>Fungi</taxon>
        <taxon>Dikarya</taxon>
        <taxon>Ascomycota</taxon>
        <taxon>Pezizomycotina</taxon>
        <taxon>Sordariomycetes</taxon>
        <taxon>Hypocreomycetidae</taxon>
        <taxon>Hypocreales</taxon>
        <taxon>Nectriaceae</taxon>
        <taxon>Fusarium</taxon>
        <taxon>Fusarium fujikuroi species complex</taxon>
    </lineage>
</organism>
<feature type="region of interest" description="Disordered" evidence="1">
    <location>
        <begin position="1"/>
        <end position="39"/>
    </location>
</feature>
<name>W7LSP4_GIBM7</name>
<proteinExistence type="predicted"/>
<dbReference type="GeneID" id="30059960"/>
<feature type="compositionally biased region" description="Basic and acidic residues" evidence="1">
    <location>
        <begin position="114"/>
        <end position="134"/>
    </location>
</feature>
<accession>W7LSP4</accession>
<dbReference type="VEuPathDB" id="FungiDB:FVEG_01692"/>
<gene>
    <name evidence="2" type="ORF">FVEG_01692</name>
</gene>
<dbReference type="RefSeq" id="XP_018744681.1">
    <property type="nucleotide sequence ID" value="XM_018888693.1"/>
</dbReference>
<dbReference type="HOGENOM" id="CLU_1586623_0_0_1"/>
<evidence type="ECO:0000256" key="1">
    <source>
        <dbReference type="SAM" id="MobiDB-lite"/>
    </source>
</evidence>
<evidence type="ECO:0000313" key="2">
    <source>
        <dbReference type="EMBL" id="EWG38490.1"/>
    </source>
</evidence>
<dbReference type="EMBL" id="DS022243">
    <property type="protein sequence ID" value="EWG38490.1"/>
    <property type="molecule type" value="Genomic_DNA"/>
</dbReference>
<reference evidence="2 3" key="1">
    <citation type="journal article" date="2010" name="Nature">
        <title>Comparative genomics reveals mobile pathogenicity chromosomes in Fusarium.</title>
        <authorList>
            <person name="Ma L.J."/>
            <person name="van der Does H.C."/>
            <person name="Borkovich K.A."/>
            <person name="Coleman J.J."/>
            <person name="Daboussi M.J."/>
            <person name="Di Pietro A."/>
            <person name="Dufresne M."/>
            <person name="Freitag M."/>
            <person name="Grabherr M."/>
            <person name="Henrissat B."/>
            <person name="Houterman P.M."/>
            <person name="Kang S."/>
            <person name="Shim W.B."/>
            <person name="Woloshuk C."/>
            <person name="Xie X."/>
            <person name="Xu J.R."/>
            <person name="Antoniw J."/>
            <person name="Baker S.E."/>
            <person name="Bluhm B.H."/>
            <person name="Breakspear A."/>
            <person name="Brown D.W."/>
            <person name="Butchko R.A."/>
            <person name="Chapman S."/>
            <person name="Coulson R."/>
            <person name="Coutinho P.M."/>
            <person name="Danchin E.G."/>
            <person name="Diener A."/>
            <person name="Gale L.R."/>
            <person name="Gardiner D.M."/>
            <person name="Goff S."/>
            <person name="Hammond-Kosack K.E."/>
            <person name="Hilburn K."/>
            <person name="Hua-Van A."/>
            <person name="Jonkers W."/>
            <person name="Kazan K."/>
            <person name="Kodira C.D."/>
            <person name="Koehrsen M."/>
            <person name="Kumar L."/>
            <person name="Lee Y.H."/>
            <person name="Li L."/>
            <person name="Manners J.M."/>
            <person name="Miranda-Saavedra D."/>
            <person name="Mukherjee M."/>
            <person name="Park G."/>
            <person name="Park J."/>
            <person name="Park S.Y."/>
            <person name="Proctor R.H."/>
            <person name="Regev A."/>
            <person name="Ruiz-Roldan M.C."/>
            <person name="Sain D."/>
            <person name="Sakthikumar S."/>
            <person name="Sykes S."/>
            <person name="Schwartz D.C."/>
            <person name="Turgeon B.G."/>
            <person name="Wapinski I."/>
            <person name="Yoder O."/>
            <person name="Young S."/>
            <person name="Zeng Q."/>
            <person name="Zhou S."/>
            <person name="Galagan J."/>
            <person name="Cuomo C.A."/>
            <person name="Kistler H.C."/>
            <person name="Rep M."/>
        </authorList>
    </citation>
    <scope>NUCLEOTIDE SEQUENCE [LARGE SCALE GENOMIC DNA]</scope>
    <source>
        <strain evidence="3">M3125 / FGSC 7600</strain>
    </source>
</reference>
<protein>
    <submittedName>
        <fullName evidence="2">Uncharacterized protein</fullName>
    </submittedName>
</protein>
<feature type="region of interest" description="Disordered" evidence="1">
    <location>
        <begin position="93"/>
        <end position="142"/>
    </location>
</feature>
<feature type="compositionally biased region" description="Basic and acidic residues" evidence="1">
    <location>
        <begin position="19"/>
        <end position="30"/>
    </location>
</feature>